<comment type="subcellular location">
    <subcellularLocation>
        <location evidence="2">Periplasm</location>
    </subcellularLocation>
</comment>
<dbReference type="InterPro" id="IPR001940">
    <property type="entry name" value="Peptidase_S1C"/>
</dbReference>
<evidence type="ECO:0000256" key="2">
    <source>
        <dbReference type="ARBA" id="ARBA00004418"/>
    </source>
</evidence>
<evidence type="ECO:0000256" key="4">
    <source>
        <dbReference type="ARBA" id="ARBA00013035"/>
    </source>
</evidence>
<keyword evidence="12" id="KW-0346">Stress response</keyword>
<dbReference type="PANTHER" id="PTHR22939:SF130">
    <property type="entry name" value="PERIPLASMIC SERINE ENDOPROTEASE DEGP-LIKE-RELATED"/>
    <property type="match status" value="1"/>
</dbReference>
<dbReference type="Gene3D" id="2.40.10.10">
    <property type="entry name" value="Trypsin-like serine proteases"/>
    <property type="match status" value="2"/>
</dbReference>
<dbReference type="AlphaFoldDB" id="A0A1H9KZZ4"/>
<evidence type="ECO:0000256" key="11">
    <source>
        <dbReference type="ARBA" id="ARBA00022825"/>
    </source>
</evidence>
<dbReference type="Pfam" id="PF00595">
    <property type="entry name" value="PDZ"/>
    <property type="match status" value="1"/>
</dbReference>
<evidence type="ECO:0000256" key="5">
    <source>
        <dbReference type="ARBA" id="ARBA00013958"/>
    </source>
</evidence>
<sequence length="528" mass="54583">MTDQNSQSPSRSRRLRNALLASVLTLGVAGTAASGIMMTNSQVAHADQLQVQPSGPADFSSLVEQVAPAVVSVRVKTDMDEASASDQDDDDQGGGNGGGGNGGGSNALPFPDLPENSPFNEFFRRFGQQHGQGNGQGGGDHQNSPRQHHFGMAQGSGFFISDDGFIVTNNHVVQGGKEFTVVTNDKRELTAKLIGTDERTDLALLKVEGTGFKFVKLSQSQPKVGQWVVAVGNPFGLGGTVTAGIVSAEGRDIGAGPYDDFLQIDAPVNRGNSGGPTFNMQGEVIGVNTAIYSPSGGSVGIAFAIPASTVQQVVSSLKENGTVTRGWIGVQIQPVNKDIADSLGLKGTDGALVAEPQDGSPAAKAGIKAGDVITKVNGTTVAGPRELARMIAGYRPDTDVKLTYVRDGKEQDVTVHLGKLGNQQASADQNDNDVQPDSLSGLGLTLAPSKDGDGVQVSGVDDGSSASEKGLRVGDVITAVNGKPVNNVRSVETAITDAKKSGRRAVLMQIQSNRGSRFVALPLSADKG</sequence>
<feature type="compositionally biased region" description="Gly residues" evidence="16">
    <location>
        <begin position="93"/>
        <end position="105"/>
    </location>
</feature>
<feature type="region of interest" description="Disordered" evidence="16">
    <location>
        <begin position="78"/>
        <end position="153"/>
    </location>
</feature>
<evidence type="ECO:0000256" key="10">
    <source>
        <dbReference type="ARBA" id="ARBA00022801"/>
    </source>
</evidence>
<feature type="domain" description="PDZ" evidence="17">
    <location>
        <begin position="431"/>
        <end position="513"/>
    </location>
</feature>
<evidence type="ECO:0000256" key="16">
    <source>
        <dbReference type="SAM" id="MobiDB-lite"/>
    </source>
</evidence>
<comment type="catalytic activity">
    <reaction evidence="1">
        <text>Acts on substrates that are at least partially unfolded. The cleavage site P1 residue is normally between a pair of hydrophobic residues, such as Val-|-Val.</text>
        <dbReference type="EC" id="3.4.21.107"/>
    </reaction>
</comment>
<dbReference type="Pfam" id="PF13180">
    <property type="entry name" value="PDZ_2"/>
    <property type="match status" value="1"/>
</dbReference>
<feature type="active site" description="Charge relay system" evidence="14">
    <location>
        <position position="201"/>
    </location>
</feature>
<comment type="similarity">
    <text evidence="3">Belongs to the peptidase S1C family.</text>
</comment>
<dbReference type="GO" id="GO:0042597">
    <property type="term" value="C:periplasmic space"/>
    <property type="evidence" value="ECO:0007669"/>
    <property type="project" value="UniProtKB-SubCell"/>
</dbReference>
<dbReference type="EC" id="3.4.21.107" evidence="4"/>
<evidence type="ECO:0000256" key="1">
    <source>
        <dbReference type="ARBA" id="ARBA00001772"/>
    </source>
</evidence>
<dbReference type="InterPro" id="IPR036034">
    <property type="entry name" value="PDZ_sf"/>
</dbReference>
<dbReference type="NCBIfam" id="TIGR02037">
    <property type="entry name" value="degP_htrA_DO"/>
    <property type="match status" value="1"/>
</dbReference>
<dbReference type="SUPFAM" id="SSF50494">
    <property type="entry name" value="Trypsin-like serine proteases"/>
    <property type="match status" value="1"/>
</dbReference>
<dbReference type="Gene3D" id="2.30.42.10">
    <property type="match status" value="2"/>
</dbReference>
<evidence type="ECO:0000313" key="18">
    <source>
        <dbReference type="EMBL" id="SER04764.1"/>
    </source>
</evidence>
<dbReference type="InterPro" id="IPR001478">
    <property type="entry name" value="PDZ"/>
</dbReference>
<feature type="compositionally biased region" description="Acidic residues" evidence="16">
    <location>
        <begin position="80"/>
        <end position="92"/>
    </location>
</feature>
<dbReference type="InterPro" id="IPR009003">
    <property type="entry name" value="Peptidase_S1_PA"/>
</dbReference>
<evidence type="ECO:0000256" key="13">
    <source>
        <dbReference type="ARBA" id="ARBA00032850"/>
    </source>
</evidence>
<evidence type="ECO:0000256" key="12">
    <source>
        <dbReference type="ARBA" id="ARBA00023016"/>
    </source>
</evidence>
<dbReference type="PANTHER" id="PTHR22939">
    <property type="entry name" value="SERINE PROTEASE FAMILY S1C HTRA-RELATED"/>
    <property type="match status" value="1"/>
</dbReference>
<organism evidence="18 19">
    <name type="scientific">Faunimonas pinastri</name>
    <dbReference type="NCBI Taxonomy" id="1855383"/>
    <lineage>
        <taxon>Bacteria</taxon>
        <taxon>Pseudomonadati</taxon>
        <taxon>Pseudomonadota</taxon>
        <taxon>Alphaproteobacteria</taxon>
        <taxon>Hyphomicrobiales</taxon>
        <taxon>Afifellaceae</taxon>
        <taxon>Faunimonas</taxon>
    </lineage>
</organism>
<keyword evidence="10" id="KW-0378">Hydrolase</keyword>
<dbReference type="InterPro" id="IPR043504">
    <property type="entry name" value="Peptidase_S1_PA_chymotrypsin"/>
</dbReference>
<feature type="compositionally biased region" description="Low complexity" evidence="16">
    <location>
        <begin position="454"/>
        <end position="465"/>
    </location>
</feature>
<evidence type="ECO:0000256" key="6">
    <source>
        <dbReference type="ARBA" id="ARBA00022670"/>
    </source>
</evidence>
<feature type="binding site" evidence="15">
    <location>
        <position position="171"/>
    </location>
    <ligand>
        <name>substrate</name>
    </ligand>
</feature>
<dbReference type="PRINTS" id="PR00834">
    <property type="entry name" value="PROTEASES2C"/>
</dbReference>
<dbReference type="STRING" id="1855383.SAMN05216548_110145"/>
<dbReference type="GO" id="GO:0006508">
    <property type="term" value="P:proteolysis"/>
    <property type="evidence" value="ECO:0007669"/>
    <property type="project" value="UniProtKB-KW"/>
</dbReference>
<keyword evidence="9" id="KW-0574">Periplasm</keyword>
<name>A0A1H9KZZ4_9HYPH</name>
<evidence type="ECO:0000256" key="7">
    <source>
        <dbReference type="ARBA" id="ARBA00022729"/>
    </source>
</evidence>
<feature type="domain" description="PDZ" evidence="17">
    <location>
        <begin position="329"/>
        <end position="383"/>
    </location>
</feature>
<feature type="active site" description="Charge relay system" evidence="14">
    <location>
        <position position="171"/>
    </location>
</feature>
<feature type="binding site" evidence="15">
    <location>
        <position position="201"/>
    </location>
    <ligand>
        <name>substrate</name>
    </ligand>
</feature>
<dbReference type="Pfam" id="PF13365">
    <property type="entry name" value="Trypsin_2"/>
    <property type="match status" value="1"/>
</dbReference>
<feature type="compositionally biased region" description="Polar residues" evidence="16">
    <location>
        <begin position="422"/>
        <end position="438"/>
    </location>
</feature>
<accession>A0A1H9KZZ4</accession>
<evidence type="ECO:0000259" key="17">
    <source>
        <dbReference type="PROSITE" id="PS50106"/>
    </source>
</evidence>
<gene>
    <name evidence="18" type="ORF">SAMN05216548_110145</name>
</gene>
<dbReference type="CDD" id="cd10839">
    <property type="entry name" value="cpPDZ1_DegP-like"/>
    <property type="match status" value="1"/>
</dbReference>
<proteinExistence type="inferred from homology"/>
<evidence type="ECO:0000256" key="3">
    <source>
        <dbReference type="ARBA" id="ARBA00010541"/>
    </source>
</evidence>
<dbReference type="SUPFAM" id="SSF50156">
    <property type="entry name" value="PDZ domain-like"/>
    <property type="match status" value="2"/>
</dbReference>
<dbReference type="Proteomes" id="UP000199647">
    <property type="component" value="Unassembled WGS sequence"/>
</dbReference>
<keyword evidence="8" id="KW-0677">Repeat</keyword>
<protein>
    <recommendedName>
        <fullName evidence="5">Probable periplasmic serine endoprotease DegP-like</fullName>
        <ecNumber evidence="4">3.4.21.107</ecNumber>
    </recommendedName>
    <alternativeName>
        <fullName evidence="13">Protease Do</fullName>
    </alternativeName>
</protein>
<feature type="active site" description="Charge relay system" evidence="14">
    <location>
        <position position="273"/>
    </location>
</feature>
<dbReference type="SMART" id="SM00228">
    <property type="entry name" value="PDZ"/>
    <property type="match status" value="2"/>
</dbReference>
<evidence type="ECO:0000313" key="19">
    <source>
        <dbReference type="Proteomes" id="UP000199647"/>
    </source>
</evidence>
<keyword evidence="11" id="KW-0720">Serine protease</keyword>
<dbReference type="InterPro" id="IPR011782">
    <property type="entry name" value="Pept_S1C_Do"/>
</dbReference>
<dbReference type="EMBL" id="FOFG01000010">
    <property type="protein sequence ID" value="SER04764.1"/>
    <property type="molecule type" value="Genomic_DNA"/>
</dbReference>
<reference evidence="18 19" key="1">
    <citation type="submission" date="2016-10" db="EMBL/GenBank/DDBJ databases">
        <authorList>
            <person name="de Groot N.N."/>
        </authorList>
    </citation>
    <scope>NUCLEOTIDE SEQUENCE [LARGE SCALE GENOMIC DNA]</scope>
    <source>
        <strain evidence="18 19">A52C2</strain>
    </source>
</reference>
<feature type="compositionally biased region" description="Gly residues" evidence="16">
    <location>
        <begin position="130"/>
        <end position="140"/>
    </location>
</feature>
<evidence type="ECO:0000256" key="9">
    <source>
        <dbReference type="ARBA" id="ARBA00022764"/>
    </source>
</evidence>
<dbReference type="PROSITE" id="PS50106">
    <property type="entry name" value="PDZ"/>
    <property type="match status" value="2"/>
</dbReference>
<evidence type="ECO:0000256" key="8">
    <source>
        <dbReference type="ARBA" id="ARBA00022737"/>
    </source>
</evidence>
<keyword evidence="19" id="KW-1185">Reference proteome</keyword>
<dbReference type="FunFam" id="2.40.10.120:FF:000007">
    <property type="entry name" value="Periplasmic serine endoprotease DegP-like"/>
    <property type="match status" value="1"/>
</dbReference>
<feature type="region of interest" description="Disordered" evidence="16">
    <location>
        <begin position="422"/>
        <end position="466"/>
    </location>
</feature>
<keyword evidence="6 18" id="KW-0645">Protease</keyword>
<dbReference type="GO" id="GO:0004252">
    <property type="term" value="F:serine-type endopeptidase activity"/>
    <property type="evidence" value="ECO:0007669"/>
    <property type="project" value="InterPro"/>
</dbReference>
<evidence type="ECO:0000256" key="14">
    <source>
        <dbReference type="PIRSR" id="PIRSR611782-1"/>
    </source>
</evidence>
<evidence type="ECO:0000256" key="15">
    <source>
        <dbReference type="PIRSR" id="PIRSR611782-2"/>
    </source>
</evidence>
<keyword evidence="7" id="KW-0732">Signal</keyword>
<feature type="binding site" evidence="15">
    <location>
        <begin position="271"/>
        <end position="273"/>
    </location>
    <ligand>
        <name>substrate</name>
    </ligand>
</feature>